<dbReference type="InterPro" id="IPR002933">
    <property type="entry name" value="Peptidase_M20"/>
</dbReference>
<dbReference type="InterPro" id="IPR011650">
    <property type="entry name" value="Peptidase_M20_dimer"/>
</dbReference>
<dbReference type="Pfam" id="PF01546">
    <property type="entry name" value="Peptidase_M20"/>
    <property type="match status" value="1"/>
</dbReference>
<dbReference type="InterPro" id="IPR050072">
    <property type="entry name" value="Peptidase_M20A"/>
</dbReference>
<comment type="similarity">
    <text evidence="2">Belongs to the peptidase M20A family.</text>
</comment>
<evidence type="ECO:0000256" key="5">
    <source>
        <dbReference type="ARBA" id="ARBA00022833"/>
    </source>
</evidence>
<evidence type="ECO:0000313" key="7">
    <source>
        <dbReference type="EMBL" id="SQJ06828.1"/>
    </source>
</evidence>
<dbReference type="Pfam" id="PF07687">
    <property type="entry name" value="M20_dimer"/>
    <property type="match status" value="1"/>
</dbReference>
<accession>A0AAX2JBS1</accession>
<dbReference type="SUPFAM" id="SSF55031">
    <property type="entry name" value="Bacterial exopeptidase dimerisation domain"/>
    <property type="match status" value="1"/>
</dbReference>
<keyword evidence="4 7" id="KW-0378">Hydrolase</keyword>
<organism evidence="7 8">
    <name type="scientific">Fusobacterium ulcerans</name>
    <dbReference type="NCBI Taxonomy" id="861"/>
    <lineage>
        <taxon>Bacteria</taxon>
        <taxon>Fusobacteriati</taxon>
        <taxon>Fusobacteriota</taxon>
        <taxon>Fusobacteriia</taxon>
        <taxon>Fusobacteriales</taxon>
        <taxon>Fusobacteriaceae</taxon>
        <taxon>Fusobacterium</taxon>
    </lineage>
</organism>
<dbReference type="GO" id="GO:0046872">
    <property type="term" value="F:metal ion binding"/>
    <property type="evidence" value="ECO:0007669"/>
    <property type="project" value="UniProtKB-KW"/>
</dbReference>
<protein>
    <submittedName>
        <fullName evidence="7">N-formyl-4-amino-5-aminomethyl-2-methylpyrimidine deformylase</fullName>
        <ecNumber evidence="7">3.5.1.-</ecNumber>
    </submittedName>
</protein>
<dbReference type="GeneID" id="78453347"/>
<dbReference type="EC" id="3.5.1.-" evidence="7"/>
<evidence type="ECO:0000256" key="1">
    <source>
        <dbReference type="ARBA" id="ARBA00001947"/>
    </source>
</evidence>
<evidence type="ECO:0000256" key="4">
    <source>
        <dbReference type="ARBA" id="ARBA00022801"/>
    </source>
</evidence>
<dbReference type="AlphaFoldDB" id="A0AAX2JBS1"/>
<proteinExistence type="inferred from homology"/>
<dbReference type="KEGG" id="ful:C4N20_00900"/>
<feature type="domain" description="Peptidase M20 dimerisation" evidence="6">
    <location>
        <begin position="174"/>
        <end position="278"/>
    </location>
</feature>
<dbReference type="EMBL" id="LS483487">
    <property type="protein sequence ID" value="SQJ06828.1"/>
    <property type="molecule type" value="Genomic_DNA"/>
</dbReference>
<evidence type="ECO:0000313" key="8">
    <source>
        <dbReference type="Proteomes" id="UP000249008"/>
    </source>
</evidence>
<evidence type="ECO:0000259" key="6">
    <source>
        <dbReference type="Pfam" id="PF07687"/>
    </source>
</evidence>
<sequence length="381" mass="41799">MINENLIKEYWYDMIKIRSITGEEAKLAEYVADKLKGFGLEPKMSYYEGDEEKQSPSVYAVLDSGKPGPKLMLIGHIDTVKVANGWNTDPFTPTEDGDRTYGLGAMDMKGGLAAILATTKYYSENKDKFTGELVLAFVSDEENLSKGTYQLVNEGLSADMAIMAECRFDNMAIGFRGRYSIEVTVSGKAAHASHYPNVGENALISGSKLAIAIEELPTIIHPTLGGGTWVVRSIEGGVKNALIVPEKCELFIDRYTVPGETYEVCEKQILEAAEKLGLAGKVDVRLKPRKSAYMEPFALEESHVLVQTVKETFKEVTGNEIRIEFDKSVCDSNILANSLDIPTVTFGPSGGNMHGANEYGHIHQVLAATEIYIKTVSKLSK</sequence>
<evidence type="ECO:0000256" key="3">
    <source>
        <dbReference type="ARBA" id="ARBA00022723"/>
    </source>
</evidence>
<gene>
    <name evidence="7" type="ORF">NCTC12112_02056</name>
</gene>
<dbReference type="PANTHER" id="PTHR43808:SF8">
    <property type="entry name" value="PEPTIDASE M20 DIMERISATION DOMAIN-CONTAINING PROTEIN"/>
    <property type="match status" value="1"/>
</dbReference>
<dbReference type="RefSeq" id="WP_005981847.1">
    <property type="nucleotide sequence ID" value="NZ_BAABXY010000001.1"/>
</dbReference>
<dbReference type="InterPro" id="IPR001261">
    <property type="entry name" value="ArgE/DapE_CS"/>
</dbReference>
<name>A0AAX2JBS1_9FUSO</name>
<keyword evidence="5" id="KW-0862">Zinc</keyword>
<dbReference type="PANTHER" id="PTHR43808">
    <property type="entry name" value="ACETYLORNITHINE DEACETYLASE"/>
    <property type="match status" value="1"/>
</dbReference>
<reference evidence="7 8" key="1">
    <citation type="submission" date="2018-06" db="EMBL/GenBank/DDBJ databases">
        <authorList>
            <consortium name="Pathogen Informatics"/>
            <person name="Doyle S."/>
        </authorList>
    </citation>
    <scope>NUCLEOTIDE SEQUENCE [LARGE SCALE GENOMIC DNA]</scope>
    <source>
        <strain evidence="7 8">NCTC12112</strain>
    </source>
</reference>
<dbReference type="GO" id="GO:0016787">
    <property type="term" value="F:hydrolase activity"/>
    <property type="evidence" value="ECO:0007669"/>
    <property type="project" value="UniProtKB-KW"/>
</dbReference>
<dbReference type="Proteomes" id="UP000249008">
    <property type="component" value="Chromosome 1"/>
</dbReference>
<dbReference type="PROSITE" id="PS00758">
    <property type="entry name" value="ARGE_DAPE_CPG2_1"/>
    <property type="match status" value="1"/>
</dbReference>
<dbReference type="Gene3D" id="3.30.70.360">
    <property type="match status" value="1"/>
</dbReference>
<dbReference type="SUPFAM" id="SSF53187">
    <property type="entry name" value="Zn-dependent exopeptidases"/>
    <property type="match status" value="1"/>
</dbReference>
<evidence type="ECO:0000256" key="2">
    <source>
        <dbReference type="ARBA" id="ARBA00006247"/>
    </source>
</evidence>
<comment type="cofactor">
    <cofactor evidence="1">
        <name>Zn(2+)</name>
        <dbReference type="ChEBI" id="CHEBI:29105"/>
    </cofactor>
</comment>
<dbReference type="InterPro" id="IPR036264">
    <property type="entry name" value="Bact_exopeptidase_dim_dom"/>
</dbReference>
<keyword evidence="3" id="KW-0479">Metal-binding</keyword>
<dbReference type="Gene3D" id="3.40.630.10">
    <property type="entry name" value="Zn peptidases"/>
    <property type="match status" value="1"/>
</dbReference>